<dbReference type="Gramene" id="KQK09010">
    <property type="protein sequence ID" value="KQK09010"/>
    <property type="gene ID" value="BRADI_2g45480v3"/>
</dbReference>
<dbReference type="GO" id="GO:0010193">
    <property type="term" value="P:response to ozone"/>
    <property type="evidence" value="ECO:0007669"/>
    <property type="project" value="UniProtKB-ARBA"/>
</dbReference>
<keyword evidence="3" id="KW-0238">DNA-binding</keyword>
<evidence type="ECO:0000256" key="6">
    <source>
        <dbReference type="ARBA" id="ARBA00060850"/>
    </source>
</evidence>
<comment type="similarity">
    <text evidence="6">Belongs to the WRKY group III family.</text>
</comment>
<dbReference type="PANTHER" id="PTHR32096:SF151">
    <property type="entry name" value="OS01G0656400 PROTEIN"/>
    <property type="match status" value="1"/>
</dbReference>
<evidence type="ECO:0000256" key="7">
    <source>
        <dbReference type="SAM" id="MobiDB-lite"/>
    </source>
</evidence>
<dbReference type="AlphaFoldDB" id="I1HQ04"/>
<keyword evidence="5" id="KW-0539">Nucleus</keyword>
<dbReference type="Gramene" id="KQK09011">
    <property type="protein sequence ID" value="KQK09011"/>
    <property type="gene ID" value="BRADI_2g45480v3"/>
</dbReference>
<dbReference type="EMBL" id="CM000881">
    <property type="protein sequence ID" value="KQK09010.1"/>
    <property type="molecule type" value="Genomic_DNA"/>
</dbReference>
<dbReference type="OMA" id="PEWTECH"/>
<feature type="region of interest" description="Disordered" evidence="7">
    <location>
        <begin position="75"/>
        <end position="95"/>
    </location>
</feature>
<dbReference type="FunCoup" id="I1HQ04">
    <property type="interactions" value="9"/>
</dbReference>
<dbReference type="GO" id="GO:0010150">
    <property type="term" value="P:leaf senescence"/>
    <property type="evidence" value="ECO:0007669"/>
    <property type="project" value="UniProtKB-ARBA"/>
</dbReference>
<dbReference type="EnsemblPlants" id="KQK09011">
    <property type="protein sequence ID" value="KQK09011"/>
    <property type="gene ID" value="BRADI_2g45480v3"/>
</dbReference>
<evidence type="ECO:0000256" key="1">
    <source>
        <dbReference type="ARBA" id="ARBA00004123"/>
    </source>
</evidence>
<dbReference type="InterPro" id="IPR003657">
    <property type="entry name" value="WRKY_dom"/>
</dbReference>
<dbReference type="Proteomes" id="UP000008810">
    <property type="component" value="Chromosome 2"/>
</dbReference>
<dbReference type="KEGG" id="bdi:100841626"/>
<dbReference type="EMBL" id="CM000881">
    <property type="protein sequence ID" value="KQK09011.1"/>
    <property type="molecule type" value="Genomic_DNA"/>
</dbReference>
<sequence length="320" mass="34416">MEGGSSSSSSDRYAERCALAAELARVLDTVRQLEAHMGGPADDGGERCRALVSSMRSSVDRSIRIAMSCCVVTGAPESPPSADGSPRSGGGLDDHAADVSRCRAANAGGQSKKRKTLPRWSTQVRVNSVQDVTPLEDRFSWRKYGQKDILGAKYPRAYFRCTHRHTQSCSASKQVQRTDGDPLLFDVVYHGNHTCAQATHCSTIQSPRLAEIWQTQPAGQGQEQSSVCAVGFNGTEEGAPAPQGLLEPAPLSFPSNKPEPAVVAHAASNDFPEWTECHVSGAKNVPDVELTSSTANSPIGDMEFMLQLAEADFLDNSRYF</sequence>
<accession>I1HQ04</accession>
<dbReference type="FunFam" id="2.20.25.80:FF:000009">
    <property type="entry name" value="WRKY transcription factor 53"/>
    <property type="match status" value="1"/>
</dbReference>
<organism evidence="9">
    <name type="scientific">Brachypodium distachyon</name>
    <name type="common">Purple false brome</name>
    <name type="synonym">Trachynia distachya</name>
    <dbReference type="NCBI Taxonomy" id="15368"/>
    <lineage>
        <taxon>Eukaryota</taxon>
        <taxon>Viridiplantae</taxon>
        <taxon>Streptophyta</taxon>
        <taxon>Embryophyta</taxon>
        <taxon>Tracheophyta</taxon>
        <taxon>Spermatophyta</taxon>
        <taxon>Magnoliopsida</taxon>
        <taxon>Liliopsida</taxon>
        <taxon>Poales</taxon>
        <taxon>Poaceae</taxon>
        <taxon>BOP clade</taxon>
        <taxon>Pooideae</taxon>
        <taxon>Stipodae</taxon>
        <taxon>Brachypodieae</taxon>
        <taxon>Brachypodium</taxon>
    </lineage>
</organism>
<dbReference type="PROSITE" id="PS50811">
    <property type="entry name" value="WRKY"/>
    <property type="match status" value="1"/>
</dbReference>
<dbReference type="InterPro" id="IPR044810">
    <property type="entry name" value="WRKY_plant"/>
</dbReference>
<dbReference type="HOGENOM" id="CLU_058534_1_1_1"/>
<dbReference type="InterPro" id="IPR036576">
    <property type="entry name" value="WRKY_dom_sf"/>
</dbReference>
<dbReference type="SUPFAM" id="SSF118290">
    <property type="entry name" value="WRKY DNA-binding domain"/>
    <property type="match status" value="1"/>
</dbReference>
<evidence type="ECO:0000256" key="3">
    <source>
        <dbReference type="ARBA" id="ARBA00023125"/>
    </source>
</evidence>
<dbReference type="PANTHER" id="PTHR32096">
    <property type="entry name" value="WRKY TRANSCRIPTION FACTOR 30-RELATED-RELATED"/>
    <property type="match status" value="1"/>
</dbReference>
<dbReference type="GO" id="GO:0005634">
    <property type="term" value="C:nucleus"/>
    <property type="evidence" value="ECO:0000318"/>
    <property type="project" value="GO_Central"/>
</dbReference>
<keyword evidence="2" id="KW-0805">Transcription regulation</keyword>
<evidence type="ECO:0000256" key="2">
    <source>
        <dbReference type="ARBA" id="ARBA00023015"/>
    </source>
</evidence>
<protein>
    <recommendedName>
        <fullName evidence="8">WRKY domain-containing protein</fullName>
    </recommendedName>
</protein>
<dbReference type="STRING" id="15368.I1HQ04"/>
<dbReference type="GO" id="GO:0000976">
    <property type="term" value="F:transcription cis-regulatory region binding"/>
    <property type="evidence" value="ECO:0000318"/>
    <property type="project" value="GO_Central"/>
</dbReference>
<reference evidence="10" key="3">
    <citation type="submission" date="2018-08" db="UniProtKB">
        <authorList>
            <consortium name="EnsemblPlants"/>
        </authorList>
    </citation>
    <scope>IDENTIFICATION</scope>
    <source>
        <strain evidence="10">cv. Bd21</strain>
    </source>
</reference>
<dbReference type="OrthoDB" id="1888929at2759"/>
<reference evidence="9 10" key="1">
    <citation type="journal article" date="2010" name="Nature">
        <title>Genome sequencing and analysis of the model grass Brachypodium distachyon.</title>
        <authorList>
            <consortium name="International Brachypodium Initiative"/>
        </authorList>
    </citation>
    <scope>NUCLEOTIDE SEQUENCE [LARGE SCALE GENOMIC DNA]</scope>
    <source>
        <strain evidence="9 10">Bd21</strain>
    </source>
</reference>
<comment type="subcellular location">
    <subcellularLocation>
        <location evidence="1">Nucleus</location>
    </subcellularLocation>
</comment>
<keyword evidence="4" id="KW-0804">Transcription</keyword>
<feature type="domain" description="WRKY" evidence="8">
    <location>
        <begin position="130"/>
        <end position="193"/>
    </location>
</feature>
<dbReference type="eggNOG" id="ENOG502QPRM">
    <property type="taxonomic scope" value="Eukaryota"/>
</dbReference>
<dbReference type="GO" id="GO:0009751">
    <property type="term" value="P:response to salicylic acid"/>
    <property type="evidence" value="ECO:0007669"/>
    <property type="project" value="UniProtKB-ARBA"/>
</dbReference>
<dbReference type="GO" id="GO:0042542">
    <property type="term" value="P:response to hydrogen peroxide"/>
    <property type="evidence" value="ECO:0007669"/>
    <property type="project" value="UniProtKB-ARBA"/>
</dbReference>
<dbReference type="SMART" id="SM00774">
    <property type="entry name" value="WRKY"/>
    <property type="match status" value="1"/>
</dbReference>
<name>I1HQ04_BRADI</name>
<proteinExistence type="inferred from homology"/>
<dbReference type="GO" id="GO:0003700">
    <property type="term" value="F:DNA-binding transcription factor activity"/>
    <property type="evidence" value="ECO:0000318"/>
    <property type="project" value="GO_Central"/>
</dbReference>
<dbReference type="RefSeq" id="XP_003566949.1">
    <property type="nucleotide sequence ID" value="XM_003566901.3"/>
</dbReference>
<evidence type="ECO:0000259" key="8">
    <source>
        <dbReference type="PROSITE" id="PS50811"/>
    </source>
</evidence>
<reference evidence="9" key="2">
    <citation type="submission" date="2017-06" db="EMBL/GenBank/DDBJ databases">
        <title>WGS assembly of Brachypodium distachyon.</title>
        <authorList>
            <consortium name="The International Brachypodium Initiative"/>
            <person name="Lucas S."/>
            <person name="Harmon-Smith M."/>
            <person name="Lail K."/>
            <person name="Tice H."/>
            <person name="Grimwood J."/>
            <person name="Bruce D."/>
            <person name="Barry K."/>
            <person name="Shu S."/>
            <person name="Lindquist E."/>
            <person name="Wang M."/>
            <person name="Pitluck S."/>
            <person name="Vogel J.P."/>
            <person name="Garvin D.F."/>
            <person name="Mockler T.C."/>
            <person name="Schmutz J."/>
            <person name="Rokhsar D."/>
            <person name="Bevan M.W."/>
        </authorList>
    </citation>
    <scope>NUCLEOTIDE SEQUENCE</scope>
    <source>
        <strain evidence="9">Bd21</strain>
    </source>
</reference>
<evidence type="ECO:0000256" key="5">
    <source>
        <dbReference type="ARBA" id="ARBA00023242"/>
    </source>
</evidence>
<evidence type="ECO:0000313" key="9">
    <source>
        <dbReference type="EMBL" id="KQK09010.1"/>
    </source>
</evidence>
<dbReference type="EnsemblPlants" id="KQK09010">
    <property type="protein sequence ID" value="KQK09010"/>
    <property type="gene ID" value="BRADI_2g45480v3"/>
</dbReference>
<evidence type="ECO:0000313" key="11">
    <source>
        <dbReference type="Proteomes" id="UP000008810"/>
    </source>
</evidence>
<keyword evidence="11" id="KW-1185">Reference proteome</keyword>
<evidence type="ECO:0000313" key="10">
    <source>
        <dbReference type="EnsemblPlants" id="KQK09010"/>
    </source>
</evidence>
<evidence type="ECO:0000256" key="4">
    <source>
        <dbReference type="ARBA" id="ARBA00023163"/>
    </source>
</evidence>
<dbReference type="GeneID" id="100841626"/>
<gene>
    <name evidence="10" type="primary">LOC100841626</name>
    <name evidence="9" type="ORF">BRADI_2g45480v3</name>
</gene>
<dbReference type="Pfam" id="PF03106">
    <property type="entry name" value="WRKY"/>
    <property type="match status" value="1"/>
</dbReference>
<dbReference type="Gene3D" id="2.20.25.80">
    <property type="entry name" value="WRKY domain"/>
    <property type="match status" value="1"/>
</dbReference>